<keyword evidence="3" id="KW-1185">Reference proteome</keyword>
<feature type="compositionally biased region" description="Polar residues" evidence="1">
    <location>
        <begin position="145"/>
        <end position="167"/>
    </location>
</feature>
<protein>
    <submittedName>
        <fullName evidence="2">Uncharacterized protein</fullName>
    </submittedName>
</protein>
<accession>A0A5M3MGF5</accession>
<dbReference type="KEGG" id="cput:CONPUDRAFT_75805"/>
<feature type="region of interest" description="Disordered" evidence="1">
    <location>
        <begin position="1"/>
        <end position="96"/>
    </location>
</feature>
<comment type="caution">
    <text evidence="2">The sequence shown here is derived from an EMBL/GenBank/DDBJ whole genome shotgun (WGS) entry which is preliminary data.</text>
</comment>
<reference evidence="3" key="1">
    <citation type="journal article" date="2012" name="Science">
        <title>The Paleozoic origin of enzymatic lignin decomposition reconstructed from 31 fungal genomes.</title>
        <authorList>
            <person name="Floudas D."/>
            <person name="Binder M."/>
            <person name="Riley R."/>
            <person name="Barry K."/>
            <person name="Blanchette R.A."/>
            <person name="Henrissat B."/>
            <person name="Martinez A.T."/>
            <person name="Otillar R."/>
            <person name="Spatafora J.W."/>
            <person name="Yadav J.S."/>
            <person name="Aerts A."/>
            <person name="Benoit I."/>
            <person name="Boyd A."/>
            <person name="Carlson A."/>
            <person name="Copeland A."/>
            <person name="Coutinho P.M."/>
            <person name="de Vries R.P."/>
            <person name="Ferreira P."/>
            <person name="Findley K."/>
            <person name="Foster B."/>
            <person name="Gaskell J."/>
            <person name="Glotzer D."/>
            <person name="Gorecki P."/>
            <person name="Heitman J."/>
            <person name="Hesse C."/>
            <person name="Hori C."/>
            <person name="Igarashi K."/>
            <person name="Jurgens J.A."/>
            <person name="Kallen N."/>
            <person name="Kersten P."/>
            <person name="Kohler A."/>
            <person name="Kuees U."/>
            <person name="Kumar T.K.A."/>
            <person name="Kuo A."/>
            <person name="LaButti K."/>
            <person name="Larrondo L.F."/>
            <person name="Lindquist E."/>
            <person name="Ling A."/>
            <person name="Lombard V."/>
            <person name="Lucas S."/>
            <person name="Lundell T."/>
            <person name="Martin R."/>
            <person name="McLaughlin D.J."/>
            <person name="Morgenstern I."/>
            <person name="Morin E."/>
            <person name="Murat C."/>
            <person name="Nagy L.G."/>
            <person name="Nolan M."/>
            <person name="Ohm R.A."/>
            <person name="Patyshakuliyeva A."/>
            <person name="Rokas A."/>
            <person name="Ruiz-Duenas F.J."/>
            <person name="Sabat G."/>
            <person name="Salamov A."/>
            <person name="Samejima M."/>
            <person name="Schmutz J."/>
            <person name="Slot J.C."/>
            <person name="St John F."/>
            <person name="Stenlid J."/>
            <person name="Sun H."/>
            <person name="Sun S."/>
            <person name="Syed K."/>
            <person name="Tsang A."/>
            <person name="Wiebenga A."/>
            <person name="Young D."/>
            <person name="Pisabarro A."/>
            <person name="Eastwood D.C."/>
            <person name="Martin F."/>
            <person name="Cullen D."/>
            <person name="Grigoriev I.V."/>
            <person name="Hibbett D.S."/>
        </authorList>
    </citation>
    <scope>NUCLEOTIDE SEQUENCE [LARGE SCALE GENOMIC DNA]</scope>
    <source>
        <strain evidence="3">RWD-64-598 SS2</strain>
    </source>
</reference>
<evidence type="ECO:0000256" key="1">
    <source>
        <dbReference type="SAM" id="MobiDB-lite"/>
    </source>
</evidence>
<feature type="compositionally biased region" description="Basic and acidic residues" evidence="1">
    <location>
        <begin position="50"/>
        <end position="64"/>
    </location>
</feature>
<dbReference type="RefSeq" id="XP_007771928.1">
    <property type="nucleotide sequence ID" value="XM_007773738.1"/>
</dbReference>
<dbReference type="AlphaFoldDB" id="A0A5M3MGF5"/>
<evidence type="ECO:0000313" key="2">
    <source>
        <dbReference type="EMBL" id="EIW78076.1"/>
    </source>
</evidence>
<evidence type="ECO:0000313" key="3">
    <source>
        <dbReference type="Proteomes" id="UP000053558"/>
    </source>
</evidence>
<feature type="region of interest" description="Disordered" evidence="1">
    <location>
        <begin position="145"/>
        <end position="171"/>
    </location>
</feature>
<dbReference type="Proteomes" id="UP000053558">
    <property type="component" value="Unassembled WGS sequence"/>
</dbReference>
<organism evidence="2 3">
    <name type="scientific">Coniophora puteana (strain RWD-64-598)</name>
    <name type="common">Brown rot fungus</name>
    <dbReference type="NCBI Taxonomy" id="741705"/>
    <lineage>
        <taxon>Eukaryota</taxon>
        <taxon>Fungi</taxon>
        <taxon>Dikarya</taxon>
        <taxon>Basidiomycota</taxon>
        <taxon>Agaricomycotina</taxon>
        <taxon>Agaricomycetes</taxon>
        <taxon>Agaricomycetidae</taxon>
        <taxon>Boletales</taxon>
        <taxon>Coniophorineae</taxon>
        <taxon>Coniophoraceae</taxon>
        <taxon>Coniophora</taxon>
    </lineage>
</organism>
<proteinExistence type="predicted"/>
<sequence>MAPRHKNNESMSTSDGPRRGRGRGRGARQPSGRRGRGRVAVPISDVALPAEHDAAAGDSQERPGDGNSGEEEESFSPSALEAYVPQGDSDPTDPEMENDILSLEELEAYANAAMDCASDDSYAADIPEAAACGDATPSFSELDRTTQSVAAERQASTDFQSTPSAGQTEEERRIHDFVEGASRMIPSDNGPNVFATIGNADATPAGLTAREWRRTAFTRLLELPDSDGLTRLMDHFLHSLIQNGRPSNPDVPLASANAVLEEVIGNYRGSTAAITATLSSFLPPSERLGSYDGVRDTTSEQWRIAIAYYRILLALRATTI</sequence>
<dbReference type="EMBL" id="JH711583">
    <property type="protein sequence ID" value="EIW78076.1"/>
    <property type="molecule type" value="Genomic_DNA"/>
</dbReference>
<feature type="compositionally biased region" description="Basic residues" evidence="1">
    <location>
        <begin position="19"/>
        <end position="37"/>
    </location>
</feature>
<gene>
    <name evidence="2" type="ORF">CONPUDRAFT_75805</name>
</gene>
<dbReference type="GeneID" id="19209427"/>
<name>A0A5M3MGF5_CONPW</name>